<evidence type="ECO:0000256" key="3">
    <source>
        <dbReference type="ARBA" id="ARBA00022989"/>
    </source>
</evidence>
<protein>
    <submittedName>
        <fullName evidence="8">MFS general substrate transporter</fullName>
    </submittedName>
</protein>
<dbReference type="OrthoDB" id="5376138at2759"/>
<organism evidence="8 9">
    <name type="scientific">Lentinus tigrinus ALCF2SS1-6</name>
    <dbReference type="NCBI Taxonomy" id="1328759"/>
    <lineage>
        <taxon>Eukaryota</taxon>
        <taxon>Fungi</taxon>
        <taxon>Dikarya</taxon>
        <taxon>Basidiomycota</taxon>
        <taxon>Agaricomycotina</taxon>
        <taxon>Agaricomycetes</taxon>
        <taxon>Polyporales</taxon>
        <taxon>Polyporaceae</taxon>
        <taxon>Lentinus</taxon>
    </lineage>
</organism>
<dbReference type="InterPro" id="IPR036259">
    <property type="entry name" value="MFS_trans_sf"/>
</dbReference>
<feature type="transmembrane region" description="Helical" evidence="6">
    <location>
        <begin position="428"/>
        <end position="451"/>
    </location>
</feature>
<keyword evidence="9" id="KW-1185">Reference proteome</keyword>
<feature type="transmembrane region" description="Helical" evidence="6">
    <location>
        <begin position="94"/>
        <end position="118"/>
    </location>
</feature>
<reference evidence="8" key="1">
    <citation type="journal article" date="2018" name="Genome Biol. Evol.">
        <title>Genomics and development of Lentinus tigrinus, a white-rot wood-decaying mushroom with dimorphic fruiting bodies.</title>
        <authorList>
            <person name="Wu B."/>
            <person name="Xu Z."/>
            <person name="Knudson A."/>
            <person name="Carlson A."/>
            <person name="Chen N."/>
            <person name="Kovaka S."/>
            <person name="LaButti K."/>
            <person name="Lipzen A."/>
            <person name="Pennachio C."/>
            <person name="Riley R."/>
            <person name="Schakwitz W."/>
            <person name="Umezawa K."/>
            <person name="Ohm R.A."/>
            <person name="Grigoriev I.V."/>
            <person name="Nagy L.G."/>
            <person name="Gibbons J."/>
            <person name="Hibbett D."/>
        </authorList>
    </citation>
    <scope>NUCLEOTIDE SEQUENCE [LARGE SCALE GENOMIC DNA]</scope>
    <source>
        <strain evidence="8">ALCF2SS1-6</strain>
    </source>
</reference>
<dbReference type="PANTHER" id="PTHR23502:SF134">
    <property type="entry name" value="MAJOR FACILITATOR SUPERFAMILY (MFS) PROFILE DOMAIN-CONTAINING PROTEIN-RELATED"/>
    <property type="match status" value="1"/>
</dbReference>
<feature type="transmembrane region" description="Helical" evidence="6">
    <location>
        <begin position="403"/>
        <end position="422"/>
    </location>
</feature>
<dbReference type="GO" id="GO:0005886">
    <property type="term" value="C:plasma membrane"/>
    <property type="evidence" value="ECO:0007669"/>
    <property type="project" value="TreeGrafter"/>
</dbReference>
<feature type="transmembrane region" description="Helical" evidence="6">
    <location>
        <begin position="130"/>
        <end position="150"/>
    </location>
</feature>
<dbReference type="AlphaFoldDB" id="A0A5C2SME2"/>
<dbReference type="Pfam" id="PF07690">
    <property type="entry name" value="MFS_1"/>
    <property type="match status" value="1"/>
</dbReference>
<dbReference type="InterPro" id="IPR011701">
    <property type="entry name" value="MFS"/>
</dbReference>
<dbReference type="CDD" id="cd17323">
    <property type="entry name" value="MFS_Tpo1_MDR_like"/>
    <property type="match status" value="1"/>
</dbReference>
<evidence type="ECO:0000313" key="9">
    <source>
        <dbReference type="Proteomes" id="UP000313359"/>
    </source>
</evidence>
<dbReference type="STRING" id="1328759.A0A5C2SME2"/>
<accession>A0A5C2SME2</accession>
<feature type="transmembrane region" description="Helical" evidence="6">
    <location>
        <begin position="496"/>
        <end position="517"/>
    </location>
</feature>
<feature type="domain" description="Major facilitator superfamily (MFS) profile" evidence="7">
    <location>
        <begin position="96"/>
        <end position="523"/>
    </location>
</feature>
<evidence type="ECO:0000256" key="6">
    <source>
        <dbReference type="SAM" id="Phobius"/>
    </source>
</evidence>
<name>A0A5C2SME2_9APHY</name>
<evidence type="ECO:0000259" key="7">
    <source>
        <dbReference type="PROSITE" id="PS50850"/>
    </source>
</evidence>
<gene>
    <name evidence="8" type="ORF">L227DRAFT_608126</name>
</gene>
<proteinExistence type="predicted"/>
<feature type="transmembrane region" description="Helical" evidence="6">
    <location>
        <begin position="187"/>
        <end position="209"/>
    </location>
</feature>
<dbReference type="InterPro" id="IPR020846">
    <property type="entry name" value="MFS_dom"/>
</dbReference>
<dbReference type="Gene3D" id="1.20.1250.20">
    <property type="entry name" value="MFS general substrate transporter like domains"/>
    <property type="match status" value="1"/>
</dbReference>
<dbReference type="EMBL" id="ML122254">
    <property type="protein sequence ID" value="RPD64468.1"/>
    <property type="molecule type" value="Genomic_DNA"/>
</dbReference>
<evidence type="ECO:0000256" key="4">
    <source>
        <dbReference type="ARBA" id="ARBA00023136"/>
    </source>
</evidence>
<keyword evidence="3 6" id="KW-1133">Transmembrane helix</keyword>
<sequence>MIADADTRSLARRSLASVNELVDPRISPAERPPEATLDERFLRQLSDHRHHKDEKNEKELEQSASENTADETIYVEFEDDNPRDPMNFSYGRKWAITITASMFSILTASSSGAYALGFTSMTRDLNATQFQATVGLAMYTLGFALLPLVTTSFSEEFGRQPIYLVTGVGCLLMHMMTALAQNIQTVIVGRFLAGAFGSSASAMVGGTIADIWAPHERGLPMSVFATMALSGSGVGCVAAGWIEQTPHMEWRWIQWIHVIWIGLFLIAVPICMKETRSGVLLTRLAKKMRKQTENHHYRARIEDERASLRTLIYISCTRPIYLLFTEPVVAVFSLWAAFAWGILYALIESIGPAFRTVHGFNTGQTGTAFTAMIVGCFVGEAIQMYQEKLYAKYQPTKGPEARLYSACLAAVLFPVGMFLYAWCTFPSVPWIGMVMGIFVFLIALFIIYVAVFTYLADCYGIFASSALAGQSLSRNIMGAVFPLFTTQLFARLTYHWGTTLFGCIAVLMIPIPYVLLWKGPAIRARSKFASQVMHLPAEHK</sequence>
<feature type="transmembrane region" description="Helical" evidence="6">
    <location>
        <begin position="363"/>
        <end position="382"/>
    </location>
</feature>
<comment type="subcellular location">
    <subcellularLocation>
        <location evidence="1">Membrane</location>
        <topology evidence="1">Multi-pass membrane protein</topology>
    </subcellularLocation>
</comment>
<feature type="transmembrane region" description="Helical" evidence="6">
    <location>
        <begin position="320"/>
        <end position="343"/>
    </location>
</feature>
<dbReference type="FunFam" id="1.20.1250.20:FF:000082">
    <property type="entry name" value="MFS multidrug transporter, putative"/>
    <property type="match status" value="1"/>
</dbReference>
<dbReference type="GO" id="GO:0022857">
    <property type="term" value="F:transmembrane transporter activity"/>
    <property type="evidence" value="ECO:0007669"/>
    <property type="project" value="InterPro"/>
</dbReference>
<feature type="region of interest" description="Disordered" evidence="5">
    <location>
        <begin position="21"/>
        <end position="77"/>
    </location>
</feature>
<keyword evidence="2 6" id="KW-0812">Transmembrane</keyword>
<dbReference type="PROSITE" id="PS50850">
    <property type="entry name" value="MFS"/>
    <property type="match status" value="1"/>
</dbReference>
<feature type="transmembrane region" description="Helical" evidence="6">
    <location>
        <begin position="254"/>
        <end position="272"/>
    </location>
</feature>
<dbReference type="PANTHER" id="PTHR23502">
    <property type="entry name" value="MAJOR FACILITATOR SUPERFAMILY"/>
    <property type="match status" value="1"/>
</dbReference>
<feature type="transmembrane region" description="Helical" evidence="6">
    <location>
        <begin position="162"/>
        <end position="181"/>
    </location>
</feature>
<evidence type="ECO:0000313" key="8">
    <source>
        <dbReference type="EMBL" id="RPD64468.1"/>
    </source>
</evidence>
<feature type="transmembrane region" description="Helical" evidence="6">
    <location>
        <begin position="221"/>
        <end position="242"/>
    </location>
</feature>
<feature type="compositionally biased region" description="Basic and acidic residues" evidence="5">
    <location>
        <begin position="31"/>
        <end position="61"/>
    </location>
</feature>
<evidence type="ECO:0000256" key="5">
    <source>
        <dbReference type="SAM" id="MobiDB-lite"/>
    </source>
</evidence>
<keyword evidence="4 6" id="KW-0472">Membrane</keyword>
<dbReference type="Proteomes" id="UP000313359">
    <property type="component" value="Unassembled WGS sequence"/>
</dbReference>
<evidence type="ECO:0000256" key="1">
    <source>
        <dbReference type="ARBA" id="ARBA00004141"/>
    </source>
</evidence>
<dbReference type="SUPFAM" id="SSF103473">
    <property type="entry name" value="MFS general substrate transporter"/>
    <property type="match status" value="1"/>
</dbReference>
<evidence type="ECO:0000256" key="2">
    <source>
        <dbReference type="ARBA" id="ARBA00022692"/>
    </source>
</evidence>